<sequence length="75" mass="8472">MVPQCSCKVYNHRTVGSSREWEHHFQVIWDGPETGLLQANVKKSTCILFGVYEAGEVGHVHVQYVKYSPKPIGTL</sequence>
<dbReference type="Gramene" id="rna-AYBTSS11_LOCUS11347">
    <property type="protein sequence ID" value="CAJ1943420.1"/>
    <property type="gene ID" value="gene-AYBTSS11_LOCUS11347"/>
</dbReference>
<proteinExistence type="predicted"/>
<reference evidence="1" key="1">
    <citation type="submission" date="2023-10" db="EMBL/GenBank/DDBJ databases">
        <authorList>
            <person name="Domelevo Entfellner J.-B."/>
        </authorList>
    </citation>
    <scope>NUCLEOTIDE SEQUENCE</scope>
</reference>
<dbReference type="Proteomes" id="UP001189624">
    <property type="component" value="Chromosome 3"/>
</dbReference>
<accession>A0AA86SGU9</accession>
<keyword evidence="2" id="KW-1185">Reference proteome</keyword>
<dbReference type="EMBL" id="OY731400">
    <property type="protein sequence ID" value="CAJ1943420.1"/>
    <property type="molecule type" value="Genomic_DNA"/>
</dbReference>
<evidence type="ECO:0000313" key="2">
    <source>
        <dbReference type="Proteomes" id="UP001189624"/>
    </source>
</evidence>
<organism evidence="1 2">
    <name type="scientific">Sphenostylis stenocarpa</name>
    <dbReference type="NCBI Taxonomy" id="92480"/>
    <lineage>
        <taxon>Eukaryota</taxon>
        <taxon>Viridiplantae</taxon>
        <taxon>Streptophyta</taxon>
        <taxon>Embryophyta</taxon>
        <taxon>Tracheophyta</taxon>
        <taxon>Spermatophyta</taxon>
        <taxon>Magnoliopsida</taxon>
        <taxon>eudicotyledons</taxon>
        <taxon>Gunneridae</taxon>
        <taxon>Pentapetalae</taxon>
        <taxon>rosids</taxon>
        <taxon>fabids</taxon>
        <taxon>Fabales</taxon>
        <taxon>Fabaceae</taxon>
        <taxon>Papilionoideae</taxon>
        <taxon>50 kb inversion clade</taxon>
        <taxon>NPAAA clade</taxon>
        <taxon>indigoferoid/millettioid clade</taxon>
        <taxon>Phaseoleae</taxon>
        <taxon>Sphenostylis</taxon>
    </lineage>
</organism>
<protein>
    <submittedName>
        <fullName evidence="1">Uncharacterized protein</fullName>
    </submittedName>
</protein>
<name>A0AA86SGU9_9FABA</name>
<evidence type="ECO:0000313" key="1">
    <source>
        <dbReference type="EMBL" id="CAJ1943420.1"/>
    </source>
</evidence>
<gene>
    <name evidence="1" type="ORF">AYBTSS11_LOCUS11347</name>
</gene>
<dbReference type="AlphaFoldDB" id="A0AA86SGU9"/>